<evidence type="ECO:0000313" key="1">
    <source>
        <dbReference type="EMBL" id="GIX97469.1"/>
    </source>
</evidence>
<gene>
    <name evidence="1" type="ORF">CEXT_739551</name>
</gene>
<dbReference type="EMBL" id="BPLR01004786">
    <property type="protein sequence ID" value="GIX97469.1"/>
    <property type="molecule type" value="Genomic_DNA"/>
</dbReference>
<keyword evidence="2" id="KW-1185">Reference proteome</keyword>
<organism evidence="1 2">
    <name type="scientific">Caerostris extrusa</name>
    <name type="common">Bark spider</name>
    <name type="synonym">Caerostris bankana</name>
    <dbReference type="NCBI Taxonomy" id="172846"/>
    <lineage>
        <taxon>Eukaryota</taxon>
        <taxon>Metazoa</taxon>
        <taxon>Ecdysozoa</taxon>
        <taxon>Arthropoda</taxon>
        <taxon>Chelicerata</taxon>
        <taxon>Arachnida</taxon>
        <taxon>Araneae</taxon>
        <taxon>Araneomorphae</taxon>
        <taxon>Entelegynae</taxon>
        <taxon>Araneoidea</taxon>
        <taxon>Araneidae</taxon>
        <taxon>Caerostris</taxon>
    </lineage>
</organism>
<dbReference type="Proteomes" id="UP001054945">
    <property type="component" value="Unassembled WGS sequence"/>
</dbReference>
<sequence length="55" mass="6179">MTAWSLGFTSNKWWKVWSQIISRSFQSWTIPLPNRVGQCQDASSSLGGSTHIHAT</sequence>
<feature type="non-terminal residue" evidence="1">
    <location>
        <position position="55"/>
    </location>
</feature>
<dbReference type="AlphaFoldDB" id="A0AAV4PNP1"/>
<accession>A0AAV4PNP1</accession>
<evidence type="ECO:0000313" key="2">
    <source>
        <dbReference type="Proteomes" id="UP001054945"/>
    </source>
</evidence>
<name>A0AAV4PNP1_CAEEX</name>
<protein>
    <submittedName>
        <fullName evidence="1">Uncharacterized protein</fullName>
    </submittedName>
</protein>
<proteinExistence type="predicted"/>
<comment type="caution">
    <text evidence="1">The sequence shown here is derived from an EMBL/GenBank/DDBJ whole genome shotgun (WGS) entry which is preliminary data.</text>
</comment>
<reference evidence="1 2" key="1">
    <citation type="submission" date="2021-06" db="EMBL/GenBank/DDBJ databases">
        <title>Caerostris extrusa draft genome.</title>
        <authorList>
            <person name="Kono N."/>
            <person name="Arakawa K."/>
        </authorList>
    </citation>
    <scope>NUCLEOTIDE SEQUENCE [LARGE SCALE GENOMIC DNA]</scope>
</reference>